<evidence type="ECO:0000313" key="2">
    <source>
        <dbReference type="Proteomes" id="UP000318582"/>
    </source>
</evidence>
<evidence type="ECO:0008006" key="3">
    <source>
        <dbReference type="Google" id="ProtNLM"/>
    </source>
</evidence>
<reference evidence="1 2" key="1">
    <citation type="journal article" date="2019" name="Sci. Rep.">
        <title>Comparative genomics of chytrid fungi reveal insights into the obligate biotrophic and pathogenic lifestyle of Synchytrium endobioticum.</title>
        <authorList>
            <person name="van de Vossenberg B.T.L.H."/>
            <person name="Warris S."/>
            <person name="Nguyen H.D.T."/>
            <person name="van Gent-Pelzer M.P.E."/>
            <person name="Joly D.L."/>
            <person name="van de Geest H.C."/>
            <person name="Bonants P.J.M."/>
            <person name="Smith D.S."/>
            <person name="Levesque C.A."/>
            <person name="van der Lee T.A.J."/>
        </authorList>
    </citation>
    <scope>NUCLEOTIDE SEQUENCE [LARGE SCALE GENOMIC DNA]</scope>
    <source>
        <strain evidence="1 2">CBS 809.83</strain>
    </source>
</reference>
<sequence length="246" mass="27834">MSATIPPPTHIRTLTPTLTTFSRPFTRSNILPIGIRMTCIKLPTHQLVLIGPTPLDPTTLAALQNLNTPVAYIICPNVVHHLSVAAYKEHWPDAKIVGVKGLPEKRPDVTFDHVLTTSTSPPLPFEPHLQFRHFAGSRNQDTAYYHPESRTLITADLLFNLPPTEQYGPDHTFGLFARLAHSFFKPGTRSHKFFTRYAMAADADVMKKDVEFVDQNWKIERIIPAHGDIIETDAHKAFRDAFAWYF</sequence>
<dbReference type="InterPro" id="IPR025638">
    <property type="entry name" value="DUF4336"/>
</dbReference>
<protein>
    <recommendedName>
        <fullName evidence="3">Metallo-beta-lactamase domain-containing protein</fullName>
    </recommendedName>
</protein>
<comment type="caution">
    <text evidence="1">The sequence shown here is derived from an EMBL/GenBank/DDBJ whole genome shotgun (WGS) entry which is preliminary data.</text>
</comment>
<gene>
    <name evidence="1" type="ORF">PhCBS80983_g05269</name>
</gene>
<dbReference type="SUPFAM" id="SSF56281">
    <property type="entry name" value="Metallo-hydrolase/oxidoreductase"/>
    <property type="match status" value="1"/>
</dbReference>
<evidence type="ECO:0000313" key="1">
    <source>
        <dbReference type="EMBL" id="TPX55491.1"/>
    </source>
</evidence>
<accession>A0A507DVJ2</accession>
<dbReference type="InterPro" id="IPR036866">
    <property type="entry name" value="RibonucZ/Hydroxyglut_hydro"/>
</dbReference>
<dbReference type="AlphaFoldDB" id="A0A507DVJ2"/>
<dbReference type="Gene3D" id="3.60.15.10">
    <property type="entry name" value="Ribonuclease Z/Hydroxyacylglutathione hydrolase-like"/>
    <property type="match status" value="1"/>
</dbReference>
<dbReference type="PANTHER" id="PTHR33835">
    <property type="entry name" value="YALI0C07656P"/>
    <property type="match status" value="1"/>
</dbReference>
<dbReference type="Proteomes" id="UP000318582">
    <property type="component" value="Unassembled WGS sequence"/>
</dbReference>
<dbReference type="EMBL" id="QEAQ01000107">
    <property type="protein sequence ID" value="TPX55491.1"/>
    <property type="molecule type" value="Genomic_DNA"/>
</dbReference>
<name>A0A507DVJ2_9FUNG</name>
<proteinExistence type="predicted"/>
<organism evidence="1 2">
    <name type="scientific">Powellomyces hirtus</name>
    <dbReference type="NCBI Taxonomy" id="109895"/>
    <lineage>
        <taxon>Eukaryota</taxon>
        <taxon>Fungi</taxon>
        <taxon>Fungi incertae sedis</taxon>
        <taxon>Chytridiomycota</taxon>
        <taxon>Chytridiomycota incertae sedis</taxon>
        <taxon>Chytridiomycetes</taxon>
        <taxon>Spizellomycetales</taxon>
        <taxon>Powellomycetaceae</taxon>
        <taxon>Powellomyces</taxon>
    </lineage>
</organism>
<dbReference type="PANTHER" id="PTHR33835:SF1">
    <property type="entry name" value="METALLO-BETA-LACTAMASE DOMAIN-CONTAINING PROTEIN"/>
    <property type="match status" value="1"/>
</dbReference>
<dbReference type="Pfam" id="PF14234">
    <property type="entry name" value="DUF4336"/>
    <property type="match status" value="1"/>
</dbReference>
<keyword evidence="2" id="KW-1185">Reference proteome</keyword>